<feature type="compositionally biased region" description="Low complexity" evidence="3">
    <location>
        <begin position="192"/>
        <end position="201"/>
    </location>
</feature>
<feature type="compositionally biased region" description="Pro residues" evidence="3">
    <location>
        <begin position="412"/>
        <end position="425"/>
    </location>
</feature>
<keyword evidence="4" id="KW-0472">Membrane</keyword>
<dbReference type="SMART" id="SM00498">
    <property type="entry name" value="FH2"/>
    <property type="match status" value="1"/>
</dbReference>
<feature type="region of interest" description="Disordered" evidence="3">
    <location>
        <begin position="541"/>
        <end position="562"/>
    </location>
</feature>
<protein>
    <recommendedName>
        <fullName evidence="2">Formin-like protein</fullName>
    </recommendedName>
</protein>
<feature type="region of interest" description="Disordered" evidence="3">
    <location>
        <begin position="900"/>
        <end position="958"/>
    </location>
</feature>
<feature type="region of interest" description="Disordered" evidence="3">
    <location>
        <begin position="136"/>
        <end position="213"/>
    </location>
</feature>
<proteinExistence type="inferred from homology"/>
<evidence type="ECO:0000313" key="6">
    <source>
        <dbReference type="EMBL" id="GMN63137.1"/>
    </source>
</evidence>
<sequence>MKCSDEKKNSEEVFLGQVVDPASGEIDSNLAEELWFYCKLDLIHLKEFVKELDLTFPEEIFSRRHEIDTKSLSLAIENVQKTIGFLHPQVKQSLLDCLQRHNILFRVSGEESGSKSWYSKYFESIFPGDNSPRRYLQAVPSAPAPSSGIGSPGPSPSPGPVPTPSQLPHSNPPTPSSRTPFFPPAGDDRNLGVPPSENSSSGPGGSNVEPDKKSNSHRSVIIAVAVTASVTFVVVALFFLFCGGFCKPGSKVRRNDERPLLSLSLTDFSAASSPKFYAFGNSTKDEGLGHQSFGNQNRMGSSDVNIHMASSVVHTSFNNTVSTTTGASEVKTFDISNSINPQVPNPPLKPPPGRVGTTPMGMPPLKPPPGRADPLPPERPSSFKPPSSKPGPPPPPPPVPPPSLKPAGSTGPPAPRPSPPPPPLPIGSSTGPRPPPPPPKGGVPPSRPPGVPPPRPPQLPLGSKGAKPPPPAPKHPLNASSSEGADSEGEADAPKAKLKPFFWDKVLANPDHSMVWHQIKSGSFQFDENMIETLFGYGATDKGKKEQKKNSSSQDPSPQFIQIIDPKKSQNLAILLRALNMTIEEVCDALHEGNELPSEFLQSLLKMTPTTDEELKLRMFNGELSQLGPAERFLKVLVDIPFAFKRLEALLFMSTLTEEVAIAKESFTSLEELKNSRLFLKLLEAVLKTGNRMNDGTFRGGAQAFKLDTLLKLSDVKGTDGKTTLLHFVVQEIIRSEGIRAVRVARENQSLSSIKLDDLFDEASNDAEEHYRSLGLQVVSGVGNELENVKKAAILDADSITGTVAKLGQSLQRTRKFLNSEMKSMKEGRGFHQTLENFVQNAEVEISGLIEEEKRIMALVKSTGDYFHGNAGKDEGLRLFVVVRDFLIMLDKVCREVREAPKRPAKVPKKETPSSDLNQLAAPPSSTDTRQSPVDLRERLFPAITDRRMDSSSSDDES</sequence>
<evidence type="ECO:0000259" key="5">
    <source>
        <dbReference type="PROSITE" id="PS51444"/>
    </source>
</evidence>
<evidence type="ECO:0000256" key="2">
    <source>
        <dbReference type="RuleBase" id="RU361260"/>
    </source>
</evidence>
<dbReference type="GO" id="GO:0045010">
    <property type="term" value="P:actin nucleation"/>
    <property type="evidence" value="ECO:0007669"/>
    <property type="project" value="InterPro"/>
</dbReference>
<feature type="compositionally biased region" description="Basic and acidic residues" evidence="3">
    <location>
        <begin position="900"/>
        <end position="913"/>
    </location>
</feature>
<evidence type="ECO:0000256" key="4">
    <source>
        <dbReference type="SAM" id="Phobius"/>
    </source>
</evidence>
<dbReference type="GO" id="GO:0051015">
    <property type="term" value="F:actin filament binding"/>
    <property type="evidence" value="ECO:0007669"/>
    <property type="project" value="InterPro"/>
</dbReference>
<feature type="compositionally biased region" description="Pro residues" evidence="3">
    <location>
        <begin position="343"/>
        <end position="353"/>
    </location>
</feature>
<evidence type="ECO:0000256" key="3">
    <source>
        <dbReference type="SAM" id="MobiDB-lite"/>
    </source>
</evidence>
<dbReference type="SUPFAM" id="SSF101447">
    <property type="entry name" value="Formin homology 2 domain (FH2 domain)"/>
    <property type="match status" value="1"/>
</dbReference>
<comment type="caution">
    <text evidence="6">The sequence shown here is derived from an EMBL/GenBank/DDBJ whole genome shotgun (WGS) entry which is preliminary data.</text>
</comment>
<keyword evidence="4" id="KW-0812">Transmembrane</keyword>
<dbReference type="InterPro" id="IPR042201">
    <property type="entry name" value="FH2_Formin_sf"/>
</dbReference>
<reference evidence="6" key="1">
    <citation type="submission" date="2023-07" db="EMBL/GenBank/DDBJ databases">
        <title>draft genome sequence of fig (Ficus carica).</title>
        <authorList>
            <person name="Takahashi T."/>
            <person name="Nishimura K."/>
        </authorList>
    </citation>
    <scope>NUCLEOTIDE SEQUENCE</scope>
</reference>
<keyword evidence="7" id="KW-1185">Reference proteome</keyword>
<organism evidence="6 7">
    <name type="scientific">Ficus carica</name>
    <name type="common">Common fig</name>
    <dbReference type="NCBI Taxonomy" id="3494"/>
    <lineage>
        <taxon>Eukaryota</taxon>
        <taxon>Viridiplantae</taxon>
        <taxon>Streptophyta</taxon>
        <taxon>Embryophyta</taxon>
        <taxon>Tracheophyta</taxon>
        <taxon>Spermatophyta</taxon>
        <taxon>Magnoliopsida</taxon>
        <taxon>eudicotyledons</taxon>
        <taxon>Gunneridae</taxon>
        <taxon>Pentapetalae</taxon>
        <taxon>rosids</taxon>
        <taxon>fabids</taxon>
        <taxon>Rosales</taxon>
        <taxon>Moraceae</taxon>
        <taxon>Ficeae</taxon>
        <taxon>Ficus</taxon>
    </lineage>
</organism>
<accession>A0AA88DW05</accession>
<dbReference type="Gene3D" id="1.20.58.2220">
    <property type="entry name" value="Formin, FH2 domain"/>
    <property type="match status" value="1"/>
</dbReference>
<feature type="compositionally biased region" description="Pro residues" evidence="3">
    <location>
        <begin position="153"/>
        <end position="175"/>
    </location>
</feature>
<name>A0AA88DW05_FICCA</name>
<dbReference type="Proteomes" id="UP001187192">
    <property type="component" value="Unassembled WGS sequence"/>
</dbReference>
<dbReference type="PANTHER" id="PTHR23213">
    <property type="entry name" value="FORMIN-RELATED"/>
    <property type="match status" value="1"/>
</dbReference>
<feature type="compositionally biased region" description="Polar residues" evidence="3">
    <location>
        <begin position="550"/>
        <end position="560"/>
    </location>
</feature>
<dbReference type="AlphaFoldDB" id="A0AA88DW05"/>
<feature type="domain" description="FH2" evidence="5">
    <location>
        <begin position="488"/>
        <end position="916"/>
    </location>
</feature>
<dbReference type="PROSITE" id="PS51444">
    <property type="entry name" value="FH2"/>
    <property type="match status" value="1"/>
</dbReference>
<feature type="compositionally biased region" description="Low complexity" evidence="3">
    <location>
        <begin position="138"/>
        <end position="149"/>
    </location>
</feature>
<keyword evidence="4" id="KW-1133">Transmembrane helix</keyword>
<dbReference type="InterPro" id="IPR027643">
    <property type="entry name" value="Formin-like_plant"/>
</dbReference>
<evidence type="ECO:0000313" key="7">
    <source>
        <dbReference type="Proteomes" id="UP001187192"/>
    </source>
</evidence>
<gene>
    <name evidence="6" type="ORF">TIFTF001_032218</name>
</gene>
<evidence type="ECO:0000256" key="1">
    <source>
        <dbReference type="ARBA" id="ARBA00025793"/>
    </source>
</evidence>
<feature type="compositionally biased region" description="Pro residues" evidence="3">
    <location>
        <begin position="432"/>
        <end position="459"/>
    </location>
</feature>
<feature type="compositionally biased region" description="Pro residues" evidence="3">
    <location>
        <begin position="387"/>
        <end position="404"/>
    </location>
</feature>
<dbReference type="Pfam" id="PF02181">
    <property type="entry name" value="FH2"/>
    <property type="match status" value="1"/>
</dbReference>
<feature type="transmembrane region" description="Helical" evidence="4">
    <location>
        <begin position="220"/>
        <end position="241"/>
    </location>
</feature>
<feature type="compositionally biased region" description="Polar residues" evidence="3">
    <location>
        <begin position="914"/>
        <end position="932"/>
    </location>
</feature>
<feature type="compositionally biased region" description="Basic and acidic residues" evidence="3">
    <location>
        <begin position="935"/>
        <end position="950"/>
    </location>
</feature>
<feature type="compositionally biased region" description="Pro residues" evidence="3">
    <location>
        <begin position="361"/>
        <end position="379"/>
    </location>
</feature>
<dbReference type="InterPro" id="IPR015425">
    <property type="entry name" value="FH2_Formin"/>
</dbReference>
<feature type="region of interest" description="Disordered" evidence="3">
    <location>
        <begin position="336"/>
        <end position="493"/>
    </location>
</feature>
<dbReference type="EMBL" id="BTGU01000143">
    <property type="protein sequence ID" value="GMN63137.1"/>
    <property type="molecule type" value="Genomic_DNA"/>
</dbReference>
<feature type="compositionally biased region" description="Low complexity" evidence="3">
    <location>
        <begin position="475"/>
        <end position="484"/>
    </location>
</feature>
<comment type="similarity">
    <text evidence="1">Belongs to the formin-like family. Class-I subfamily.</text>
</comment>
<dbReference type="PANTHER" id="PTHR23213:SF269">
    <property type="entry name" value="FORMIN-LIKE PROTEIN 5"/>
    <property type="match status" value="1"/>
</dbReference>